<accession>A0ACC1MXY9</accession>
<dbReference type="Proteomes" id="UP001143910">
    <property type="component" value="Unassembled WGS sequence"/>
</dbReference>
<protein>
    <submittedName>
        <fullName evidence="1">Uncharacterized protein</fullName>
    </submittedName>
</protein>
<sequence length="127" mass="13741">MKLRDDTSGAVWAPNSLMNTTFRKRPFLLKLFVVAWFVALVYAVTVRVLAAPGSGSSRALGYIDRAQKVEAYCIVTVALLITILAGPVAFLTVPMSVAAVALCIVEAIRLSEVLCTLSSSIKLVNYY</sequence>
<proteinExistence type="predicted"/>
<organism evidence="1 2">
    <name type="scientific">Zarea fungicola</name>
    <dbReference type="NCBI Taxonomy" id="93591"/>
    <lineage>
        <taxon>Eukaryota</taxon>
        <taxon>Fungi</taxon>
        <taxon>Dikarya</taxon>
        <taxon>Ascomycota</taxon>
        <taxon>Pezizomycotina</taxon>
        <taxon>Sordariomycetes</taxon>
        <taxon>Hypocreomycetidae</taxon>
        <taxon>Hypocreales</taxon>
        <taxon>Cordycipitaceae</taxon>
        <taxon>Zarea</taxon>
    </lineage>
</organism>
<evidence type="ECO:0000313" key="1">
    <source>
        <dbReference type="EMBL" id="KAJ2971393.1"/>
    </source>
</evidence>
<evidence type="ECO:0000313" key="2">
    <source>
        <dbReference type="Proteomes" id="UP001143910"/>
    </source>
</evidence>
<comment type="caution">
    <text evidence="1">The sequence shown here is derived from an EMBL/GenBank/DDBJ whole genome shotgun (WGS) entry which is preliminary data.</text>
</comment>
<name>A0ACC1MXY9_9HYPO</name>
<dbReference type="EMBL" id="JANJQO010001351">
    <property type="protein sequence ID" value="KAJ2971393.1"/>
    <property type="molecule type" value="Genomic_DNA"/>
</dbReference>
<reference evidence="1" key="1">
    <citation type="submission" date="2022-08" db="EMBL/GenBank/DDBJ databases">
        <title>Genome Sequence of Lecanicillium fungicola.</title>
        <authorList>
            <person name="Buettner E."/>
        </authorList>
    </citation>
    <scope>NUCLEOTIDE SEQUENCE</scope>
    <source>
        <strain evidence="1">Babe33</strain>
    </source>
</reference>
<keyword evidence="2" id="KW-1185">Reference proteome</keyword>
<gene>
    <name evidence="1" type="ORF">NQ176_g7711</name>
</gene>